<dbReference type="PANTHER" id="PTHR33494">
    <property type="entry name" value="OS02G0793800 PROTEIN"/>
    <property type="match status" value="1"/>
</dbReference>
<dbReference type="Pfam" id="PF24818">
    <property type="entry name" value="PH_TRF2_HOY1"/>
    <property type="match status" value="1"/>
</dbReference>
<evidence type="ECO:0000313" key="3">
    <source>
        <dbReference type="Proteomes" id="UP000594638"/>
    </source>
</evidence>
<reference evidence="2 3" key="1">
    <citation type="submission" date="2019-12" db="EMBL/GenBank/DDBJ databases">
        <authorList>
            <person name="Alioto T."/>
            <person name="Alioto T."/>
            <person name="Gomez Garrido J."/>
        </authorList>
    </citation>
    <scope>NUCLEOTIDE SEQUENCE [LARGE SCALE GENOMIC DNA]</scope>
</reference>
<evidence type="ECO:0000259" key="1">
    <source>
        <dbReference type="Pfam" id="PF24818"/>
    </source>
</evidence>
<sequence length="498" mass="56912">MVEGIAFWNENCVEFSTEEFQNYPLVDFVNQENDEEDSGILGFEQCSISKRMRLSPEFTPQEGDVDSCEDSSPLGLKLRKTPSFMNLLEKKLSQWRKEDCSSESNPRLGQHSPKTKCSEKLKATNFPAILLRIGNWQWISEHEGDLTAKLYYAKHKMVWEVLGGALKSKIEIQWSDITAIRAIIRDNVSGILQIELNKPPLFFGETNPQPRKHTLWHQTLDFTGGQASIFRRHYVSFAPGMLDKHYEKLLQCDQRLFSLSQKPFPSQESPYFDSVVYGCSQSFFTLNGYQSEFDPRMQYSHQTHRAPSITGKIEDFEIMTRSPIKLISSDEKARNYRFLNERQRVCNEGENVAWDESQANYVFSPLNSMSAEDVGVFSLNTSVLNEIENHLLGDHQFVGSNEGAFFTSVKLMCPLIEPLDVNPINASFANQLDIDYQSTDIQVNHDTFENPVLFGLYSDPMNSLSHQDSSESVKMESTMPYQYLLPVGDFSTPNATYS</sequence>
<organism evidence="2 3">
    <name type="scientific">Olea europaea subsp. europaea</name>
    <dbReference type="NCBI Taxonomy" id="158383"/>
    <lineage>
        <taxon>Eukaryota</taxon>
        <taxon>Viridiplantae</taxon>
        <taxon>Streptophyta</taxon>
        <taxon>Embryophyta</taxon>
        <taxon>Tracheophyta</taxon>
        <taxon>Spermatophyta</taxon>
        <taxon>Magnoliopsida</taxon>
        <taxon>eudicotyledons</taxon>
        <taxon>Gunneridae</taxon>
        <taxon>Pentapetalae</taxon>
        <taxon>asterids</taxon>
        <taxon>lamiids</taxon>
        <taxon>Lamiales</taxon>
        <taxon>Oleaceae</taxon>
        <taxon>Oleeae</taxon>
        <taxon>Olea</taxon>
    </lineage>
</organism>
<keyword evidence="3" id="KW-1185">Reference proteome</keyword>
<protein>
    <recommendedName>
        <fullName evidence="1">TRF2/HOY1 PH-like domain-containing protein</fullName>
    </recommendedName>
</protein>
<dbReference type="PANTHER" id="PTHR33494:SF5">
    <property type="entry name" value="F10A16.6 PROTEIN"/>
    <property type="match status" value="1"/>
</dbReference>
<evidence type="ECO:0000313" key="2">
    <source>
        <dbReference type="EMBL" id="CAA2972483.1"/>
    </source>
</evidence>
<comment type="caution">
    <text evidence="2">The sequence shown here is derived from an EMBL/GenBank/DDBJ whole genome shotgun (WGS) entry which is preliminary data.</text>
</comment>
<dbReference type="Proteomes" id="UP000594638">
    <property type="component" value="Unassembled WGS sequence"/>
</dbReference>
<accession>A0A8S0R184</accession>
<name>A0A8S0R184_OLEEU</name>
<gene>
    <name evidence="2" type="ORF">OLEA9_A034523</name>
</gene>
<dbReference type="InterPro" id="IPR057939">
    <property type="entry name" value="TRF2_HOY1_PH"/>
</dbReference>
<dbReference type="EMBL" id="CACTIH010002053">
    <property type="protein sequence ID" value="CAA2972483.1"/>
    <property type="molecule type" value="Genomic_DNA"/>
</dbReference>
<dbReference type="Gramene" id="OE9A034523T1">
    <property type="protein sequence ID" value="OE9A034523C1"/>
    <property type="gene ID" value="OE9A034523"/>
</dbReference>
<dbReference type="AlphaFoldDB" id="A0A8S0R184"/>
<dbReference type="OrthoDB" id="6159439at2759"/>
<feature type="domain" description="TRF2/HOY1 PH-like" evidence="1">
    <location>
        <begin position="125"/>
        <end position="243"/>
    </location>
</feature>
<proteinExistence type="predicted"/>